<protein>
    <recommendedName>
        <fullName evidence="3">ATP synthase F0 subunit 8</fullName>
    </recommendedName>
</protein>
<dbReference type="Proteomes" id="UP001516400">
    <property type="component" value="Unassembled WGS sequence"/>
</dbReference>
<evidence type="ECO:0000313" key="1">
    <source>
        <dbReference type="EMBL" id="KAL3277781.1"/>
    </source>
</evidence>
<dbReference type="EMBL" id="JABFTP020000103">
    <property type="protein sequence ID" value="KAL3277781.1"/>
    <property type="molecule type" value="Genomic_DNA"/>
</dbReference>
<name>A0ABD2NHL7_9CUCU</name>
<dbReference type="AlphaFoldDB" id="A0ABD2NHL7"/>
<comment type="caution">
    <text evidence="1">The sequence shown here is derived from an EMBL/GenBank/DDBJ whole genome shotgun (WGS) entry which is preliminary data.</text>
</comment>
<evidence type="ECO:0008006" key="3">
    <source>
        <dbReference type="Google" id="ProtNLM"/>
    </source>
</evidence>
<keyword evidence="2" id="KW-1185">Reference proteome</keyword>
<sequence>MAIDKLAAVNIIELKFAWNSLINPFSRETTLSPNSTPISIPICPNSVKLSSKVK</sequence>
<organism evidence="1 2">
    <name type="scientific">Cryptolaemus montrouzieri</name>
    <dbReference type="NCBI Taxonomy" id="559131"/>
    <lineage>
        <taxon>Eukaryota</taxon>
        <taxon>Metazoa</taxon>
        <taxon>Ecdysozoa</taxon>
        <taxon>Arthropoda</taxon>
        <taxon>Hexapoda</taxon>
        <taxon>Insecta</taxon>
        <taxon>Pterygota</taxon>
        <taxon>Neoptera</taxon>
        <taxon>Endopterygota</taxon>
        <taxon>Coleoptera</taxon>
        <taxon>Polyphaga</taxon>
        <taxon>Cucujiformia</taxon>
        <taxon>Coccinelloidea</taxon>
        <taxon>Coccinellidae</taxon>
        <taxon>Scymninae</taxon>
        <taxon>Scymnini</taxon>
        <taxon>Cryptolaemus</taxon>
    </lineage>
</organism>
<proteinExistence type="predicted"/>
<evidence type="ECO:0000313" key="2">
    <source>
        <dbReference type="Proteomes" id="UP001516400"/>
    </source>
</evidence>
<feature type="non-terminal residue" evidence="1">
    <location>
        <position position="54"/>
    </location>
</feature>
<gene>
    <name evidence="1" type="ORF">HHI36_013123</name>
</gene>
<reference evidence="1 2" key="1">
    <citation type="journal article" date="2021" name="BMC Biol.">
        <title>Horizontally acquired antibacterial genes associated with adaptive radiation of ladybird beetles.</title>
        <authorList>
            <person name="Li H.S."/>
            <person name="Tang X.F."/>
            <person name="Huang Y.H."/>
            <person name="Xu Z.Y."/>
            <person name="Chen M.L."/>
            <person name="Du X.Y."/>
            <person name="Qiu B.Y."/>
            <person name="Chen P.T."/>
            <person name="Zhang W."/>
            <person name="Slipinski A."/>
            <person name="Escalona H.E."/>
            <person name="Waterhouse R.M."/>
            <person name="Zwick A."/>
            <person name="Pang H."/>
        </authorList>
    </citation>
    <scope>NUCLEOTIDE SEQUENCE [LARGE SCALE GENOMIC DNA]</scope>
    <source>
        <strain evidence="1">SYSU2018</strain>
    </source>
</reference>
<accession>A0ABD2NHL7</accession>